<dbReference type="PANTHER" id="PTHR31319:SF77">
    <property type="entry name" value="ZINC FINGER PROTEIN CONSTANS-LIKE 4"/>
    <property type="match status" value="1"/>
</dbReference>
<sequence length="193" mass="22483">MFATSRTTYADSNESHICFDDQLTFLAQSINSDRMMECLRLWNLRSQNSGDANDALQHVTSQRLFLSVVLEWQLAKAQQKHFHEGHPHHAEGRFYPHPSRFAHSLAKKENRSRDTFHHEKVKYIGIYSPRARQKLLAKYMRKREKRLLQKTVRYGVRKALANARPRIKGRFVKTTTSVTAATLQDVEDLDSSE</sequence>
<dbReference type="Pfam" id="PF06203">
    <property type="entry name" value="CCT"/>
    <property type="match status" value="1"/>
</dbReference>
<organism evidence="4">
    <name type="scientific">Albugo laibachii Nc14</name>
    <dbReference type="NCBI Taxonomy" id="890382"/>
    <lineage>
        <taxon>Eukaryota</taxon>
        <taxon>Sar</taxon>
        <taxon>Stramenopiles</taxon>
        <taxon>Oomycota</taxon>
        <taxon>Peronosporomycetes</taxon>
        <taxon>Albuginales</taxon>
        <taxon>Albuginaceae</taxon>
        <taxon>Albugo</taxon>
    </lineage>
</organism>
<evidence type="ECO:0000256" key="2">
    <source>
        <dbReference type="ARBA" id="ARBA00023242"/>
    </source>
</evidence>
<dbReference type="EMBL" id="FR824201">
    <property type="protein sequence ID" value="CCA22501.1"/>
    <property type="molecule type" value="Genomic_DNA"/>
</dbReference>
<dbReference type="PROSITE" id="PS51017">
    <property type="entry name" value="CCT"/>
    <property type="match status" value="1"/>
</dbReference>
<proteinExistence type="predicted"/>
<reference evidence="4" key="2">
    <citation type="submission" date="2011-02" db="EMBL/GenBank/DDBJ databases">
        <authorList>
            <person name="MacLean D."/>
        </authorList>
    </citation>
    <scope>NUCLEOTIDE SEQUENCE</scope>
</reference>
<accession>F0WMG9</accession>
<gene>
    <name evidence="4" type="primary">AlNc14C156G7659</name>
    <name evidence="4" type="ORF">ALNC14_086440</name>
</gene>
<protein>
    <submittedName>
        <fullName evidence="4">Uncharacterized protein AlNc14C156G7659</fullName>
    </submittedName>
</protein>
<dbReference type="GO" id="GO:0005634">
    <property type="term" value="C:nucleus"/>
    <property type="evidence" value="ECO:0007669"/>
    <property type="project" value="UniProtKB-SubCell"/>
</dbReference>
<comment type="subcellular location">
    <subcellularLocation>
        <location evidence="1">Nucleus</location>
    </subcellularLocation>
</comment>
<feature type="domain" description="CCT" evidence="3">
    <location>
        <begin position="132"/>
        <end position="174"/>
    </location>
</feature>
<evidence type="ECO:0000256" key="1">
    <source>
        <dbReference type="ARBA" id="ARBA00004123"/>
    </source>
</evidence>
<dbReference type="PANTHER" id="PTHR31319">
    <property type="entry name" value="ZINC FINGER PROTEIN CONSTANS-LIKE 4"/>
    <property type="match status" value="1"/>
</dbReference>
<dbReference type="InterPro" id="IPR010402">
    <property type="entry name" value="CCT_domain"/>
</dbReference>
<name>F0WMG9_9STRA</name>
<keyword evidence="2" id="KW-0539">Nucleus</keyword>
<dbReference type="HOGENOM" id="CLU_1411117_0_0_1"/>
<evidence type="ECO:0000259" key="3">
    <source>
        <dbReference type="PROSITE" id="PS51017"/>
    </source>
</evidence>
<dbReference type="InterPro" id="IPR045281">
    <property type="entry name" value="CONSTANS-like"/>
</dbReference>
<reference evidence="4" key="1">
    <citation type="journal article" date="2011" name="PLoS Biol.">
        <title>Gene gain and loss during evolution of obligate parasitism in the white rust pathogen of Arabidopsis thaliana.</title>
        <authorList>
            <person name="Kemen E."/>
            <person name="Gardiner A."/>
            <person name="Schultz-Larsen T."/>
            <person name="Kemen A.C."/>
            <person name="Balmuth A.L."/>
            <person name="Robert-Seilaniantz A."/>
            <person name="Bailey K."/>
            <person name="Holub E."/>
            <person name="Studholme D.J."/>
            <person name="Maclean D."/>
            <person name="Jones J.D."/>
        </authorList>
    </citation>
    <scope>NUCLEOTIDE SEQUENCE</scope>
</reference>
<dbReference type="AlphaFoldDB" id="F0WMG9"/>
<evidence type="ECO:0000313" key="4">
    <source>
        <dbReference type="EMBL" id="CCA22501.1"/>
    </source>
</evidence>